<evidence type="ECO:0000256" key="4">
    <source>
        <dbReference type="SAM" id="MobiDB-lite"/>
    </source>
</evidence>
<accession>A0ABU0DW16</accession>
<dbReference type="PANTHER" id="PTHR30290:SF9">
    <property type="entry name" value="OLIGOPEPTIDE-BINDING PROTEIN APPA"/>
    <property type="match status" value="1"/>
</dbReference>
<feature type="domain" description="Solute-binding protein family 5" evidence="6">
    <location>
        <begin position="135"/>
        <end position="531"/>
    </location>
</feature>
<evidence type="ECO:0000256" key="2">
    <source>
        <dbReference type="ARBA" id="ARBA00022448"/>
    </source>
</evidence>
<comment type="caution">
    <text evidence="7">The sequence shown here is derived from an EMBL/GenBank/DDBJ whole genome shotgun (WGS) entry which is preliminary data.</text>
</comment>
<dbReference type="PROSITE" id="PS51257">
    <property type="entry name" value="PROKAR_LIPOPROTEIN"/>
    <property type="match status" value="1"/>
</dbReference>
<dbReference type="SUPFAM" id="SSF53850">
    <property type="entry name" value="Periplasmic binding protein-like II"/>
    <property type="match status" value="1"/>
</dbReference>
<dbReference type="CDD" id="cd08510">
    <property type="entry name" value="PBP2_Lactococcal_OppA_like"/>
    <property type="match status" value="1"/>
</dbReference>
<dbReference type="PANTHER" id="PTHR30290">
    <property type="entry name" value="PERIPLASMIC BINDING COMPONENT OF ABC TRANSPORTER"/>
    <property type="match status" value="1"/>
</dbReference>
<dbReference type="Proteomes" id="UP001236723">
    <property type="component" value="Unassembled WGS sequence"/>
</dbReference>
<comment type="similarity">
    <text evidence="1">Belongs to the bacterial solute-binding protein 5 family.</text>
</comment>
<reference evidence="7 8" key="1">
    <citation type="submission" date="2023-07" db="EMBL/GenBank/DDBJ databases">
        <title>Genomic Encyclopedia of Type Strains, Phase IV (KMG-IV): sequencing the most valuable type-strain genomes for metagenomic binning, comparative biology and taxonomic classification.</title>
        <authorList>
            <person name="Goeker M."/>
        </authorList>
    </citation>
    <scope>NUCLEOTIDE SEQUENCE [LARGE SCALE GENOMIC DNA]</scope>
    <source>
        <strain evidence="7 8">DSM 15448</strain>
    </source>
</reference>
<gene>
    <name evidence="7" type="ORF">J2R98_002453</name>
</gene>
<evidence type="ECO:0000313" key="7">
    <source>
        <dbReference type="EMBL" id="MDQ0352606.1"/>
    </source>
</evidence>
<dbReference type="InterPro" id="IPR039424">
    <property type="entry name" value="SBP_5"/>
</dbReference>
<keyword evidence="8" id="KW-1185">Reference proteome</keyword>
<proteinExistence type="inferred from homology"/>
<feature type="signal peptide" evidence="5">
    <location>
        <begin position="1"/>
        <end position="22"/>
    </location>
</feature>
<evidence type="ECO:0000313" key="8">
    <source>
        <dbReference type="Proteomes" id="UP001236723"/>
    </source>
</evidence>
<dbReference type="NCBIfam" id="NF045467">
    <property type="entry name" value="Opp4A"/>
    <property type="match status" value="1"/>
</dbReference>
<dbReference type="InterPro" id="IPR050034">
    <property type="entry name" value="Opp4A"/>
</dbReference>
<protein>
    <submittedName>
        <fullName evidence="7">Peptide/nickel transport system substrate-binding protein</fullName>
    </submittedName>
</protein>
<evidence type="ECO:0000259" key="6">
    <source>
        <dbReference type="Pfam" id="PF00496"/>
    </source>
</evidence>
<sequence>MSKSLMGKYLFVLMLALFLVLAACGGDDEGAEDPSDDGSEGTEETEEQKEEEEEEAVDPEDQIYDIDDFSTAVSNDGDPIDGGSLNYGLVSDTVFEGTLNFNFYGGTPDFEILQWIDEALLSMDENYTYTQDGAATFEADQENNSITFTIRDDVQWHDGEELTAEDWVFSYEVIADPEYTGVRYGTAGFTLIEGIEQYREGETDSIPGIEIHDEKSFTINYERLTPSLLTGGVWTYALPKHIFGDIPVAEMEESDAVRQEPIGIGPFMVDSIVPGESVSLVKNENYWRGEPNLDEVTVRVINPSVVVQELETGGVDLVSSFPVDQYPENSQMENVEFLGQIDMAYTYIGFKLGDWDEEASKVNYMPDEMKMGDVELRRAMWYAVDNDTVGERFYNGLRWAGTTLIAPSHPDYHDDSIEVPTFEPEEAERILDEAGYEDVTGDGFRETPDGEELVINFASMSGGDVAEPIANYYVQSWQNVGLNVQLLDGRLHEFNSFYDRVGNGGNDDPDVDIYMGAWSVGSDVDPSGLYGSNAMFNFPRYESEENDRLLEEGISEEAFDVEYRQEVYSEWQEFMVEEIPVFPTLYRSELRPANLRVTNYNIEQGSGVYLHELGVTQEEPVVAE</sequence>
<dbReference type="InterPro" id="IPR030678">
    <property type="entry name" value="Peptide/Ni-bd"/>
</dbReference>
<dbReference type="EMBL" id="JAUSUP010000010">
    <property type="protein sequence ID" value="MDQ0352606.1"/>
    <property type="molecule type" value="Genomic_DNA"/>
</dbReference>
<dbReference type="PIRSF" id="PIRSF002741">
    <property type="entry name" value="MppA"/>
    <property type="match status" value="1"/>
</dbReference>
<organism evidence="7 8">
    <name type="scientific">Alkalibacillus filiformis</name>
    <dbReference type="NCBI Taxonomy" id="200990"/>
    <lineage>
        <taxon>Bacteria</taxon>
        <taxon>Bacillati</taxon>
        <taxon>Bacillota</taxon>
        <taxon>Bacilli</taxon>
        <taxon>Bacillales</taxon>
        <taxon>Bacillaceae</taxon>
        <taxon>Alkalibacillus</taxon>
    </lineage>
</organism>
<dbReference type="Gene3D" id="3.40.190.10">
    <property type="entry name" value="Periplasmic binding protein-like II"/>
    <property type="match status" value="1"/>
</dbReference>
<evidence type="ECO:0000256" key="1">
    <source>
        <dbReference type="ARBA" id="ARBA00005695"/>
    </source>
</evidence>
<evidence type="ECO:0000256" key="5">
    <source>
        <dbReference type="SAM" id="SignalP"/>
    </source>
</evidence>
<evidence type="ECO:0000256" key="3">
    <source>
        <dbReference type="ARBA" id="ARBA00022729"/>
    </source>
</evidence>
<dbReference type="Gene3D" id="3.10.105.10">
    <property type="entry name" value="Dipeptide-binding Protein, Domain 3"/>
    <property type="match status" value="1"/>
</dbReference>
<dbReference type="RefSeq" id="WP_307069323.1">
    <property type="nucleotide sequence ID" value="NZ_JAUSUP010000010.1"/>
</dbReference>
<feature type="chain" id="PRO_5046313873" evidence="5">
    <location>
        <begin position="23"/>
        <end position="624"/>
    </location>
</feature>
<keyword evidence="2" id="KW-0813">Transport</keyword>
<feature type="region of interest" description="Disordered" evidence="4">
    <location>
        <begin position="28"/>
        <end position="62"/>
    </location>
</feature>
<dbReference type="Pfam" id="PF00496">
    <property type="entry name" value="SBP_bac_5"/>
    <property type="match status" value="1"/>
</dbReference>
<name>A0ABU0DW16_9BACI</name>
<keyword evidence="3 5" id="KW-0732">Signal</keyword>
<dbReference type="InterPro" id="IPR000914">
    <property type="entry name" value="SBP_5_dom"/>
</dbReference>